<evidence type="ECO:0000256" key="1">
    <source>
        <dbReference type="SAM" id="MobiDB-lite"/>
    </source>
</evidence>
<feature type="region of interest" description="Disordered" evidence="1">
    <location>
        <begin position="1"/>
        <end position="137"/>
    </location>
</feature>
<sequence>MRWLTNDSSSEIDADNSTSTTTTTSTNAPQPNDPPLNEDHTTRPLNESGGGGDAASPESNTIQANGTEIAKEQQQTPQSLPLSSSSQPTTDSEGSTTPTKDKESTCSPASTTTDATDTTNSGPTKIPSPSVKNKEFKSTSEALIRKLLERSTPRLDAKLVGVLLLEDMMDIFMTHISRLSDDNQKVTMAKDSGDNDLEQLIQTVQCDRDRDDLNALKRSYHAMEILCGTSAHHFIIQDSRFKVIVTRLFDVFLPTSQGNFNHFAKIFQHLVRRHPVDMLDLLFLQNDGAPLFFDRMLPYIQESAVADSVLAILFVRDINAETKEKREAAHARLSELGLVQWLTKAIQTISSISFYEAAGEMLLLTKSGILTTRASAVSQPIHGPLYSISVNCQELLASHIPELCSVIADDRQSVSSKQLPLSVYDMDLLDIIYLTLPNIQGRTDLIDSIPTAFWRIVVNSFFEKSSSSIYHTLFFRIFCLALGLRHEPLTLVLVRRQKLITRLIDLYEDKKKQTDTRGYILLMLNYIRLSTDADPTGTLHRLVDQHPRYQEFLPTLRADTLAQIKFNYNWKLDSCPRPPVHIGPSPPIRLPPYSTYTPTLQLTGGADTDESIGIDLGSDYAYCMGFDQTTRPDDGYETPMGNLSRRTSLHSFSSCESLPSMDTNINSNSNMNNNSNSGFADLMWGESLTADEPENTDSKKKKKKKKKVFLSD</sequence>
<feature type="compositionally biased region" description="Polar residues" evidence="1">
    <location>
        <begin position="57"/>
        <end position="66"/>
    </location>
</feature>
<dbReference type="OrthoDB" id="1923159at2759"/>
<organism evidence="2">
    <name type="scientific">Absidia glauca</name>
    <name type="common">Pin mould</name>
    <dbReference type="NCBI Taxonomy" id="4829"/>
    <lineage>
        <taxon>Eukaryota</taxon>
        <taxon>Fungi</taxon>
        <taxon>Fungi incertae sedis</taxon>
        <taxon>Mucoromycota</taxon>
        <taxon>Mucoromycotina</taxon>
        <taxon>Mucoromycetes</taxon>
        <taxon>Mucorales</taxon>
        <taxon>Cunninghamellaceae</taxon>
        <taxon>Absidia</taxon>
    </lineage>
</organism>
<dbReference type="EMBL" id="LT554635">
    <property type="protein sequence ID" value="SAM06921.1"/>
    <property type="molecule type" value="Genomic_DNA"/>
</dbReference>
<accession>A0A168RH86</accession>
<evidence type="ECO:0000313" key="3">
    <source>
        <dbReference type="Proteomes" id="UP000078561"/>
    </source>
</evidence>
<gene>
    <name evidence="2" type="primary">ABSGL_12573.1 scaffold 12955</name>
</gene>
<feature type="compositionally biased region" description="Low complexity" evidence="1">
    <location>
        <begin position="73"/>
        <end position="90"/>
    </location>
</feature>
<dbReference type="InParanoid" id="A0A168RH86"/>
<feature type="compositionally biased region" description="Basic residues" evidence="1">
    <location>
        <begin position="699"/>
        <end position="712"/>
    </location>
</feature>
<feature type="compositionally biased region" description="Low complexity" evidence="1">
    <location>
        <begin position="105"/>
        <end position="124"/>
    </location>
</feature>
<keyword evidence="3" id="KW-1185">Reference proteome</keyword>
<protein>
    <submittedName>
        <fullName evidence="2">Uncharacterized protein</fullName>
    </submittedName>
</protein>
<evidence type="ECO:0000313" key="2">
    <source>
        <dbReference type="EMBL" id="SAM06921.1"/>
    </source>
</evidence>
<feature type="region of interest" description="Disordered" evidence="1">
    <location>
        <begin position="690"/>
        <end position="712"/>
    </location>
</feature>
<dbReference type="STRING" id="4829.A0A168RH86"/>
<name>A0A168RH86_ABSGL</name>
<reference evidence="2" key="1">
    <citation type="submission" date="2016-04" db="EMBL/GenBank/DDBJ databases">
        <authorList>
            <person name="Evans L.H."/>
            <person name="Alamgir A."/>
            <person name="Owens N."/>
            <person name="Weber N.D."/>
            <person name="Virtaneva K."/>
            <person name="Barbian K."/>
            <person name="Babar A."/>
            <person name="Rosenke K."/>
        </authorList>
    </citation>
    <scope>NUCLEOTIDE SEQUENCE [LARGE SCALE GENOMIC DNA]</scope>
    <source>
        <strain evidence="2">CBS 101.48</strain>
    </source>
</reference>
<feature type="compositionally biased region" description="Low complexity" evidence="1">
    <location>
        <begin position="17"/>
        <end position="26"/>
    </location>
</feature>
<dbReference type="OMA" id="MMDIFMT"/>
<feature type="compositionally biased region" description="Polar residues" evidence="1">
    <location>
        <begin position="1"/>
        <end position="11"/>
    </location>
</feature>
<dbReference type="AlphaFoldDB" id="A0A168RH86"/>
<proteinExistence type="predicted"/>
<dbReference type="Proteomes" id="UP000078561">
    <property type="component" value="Unassembled WGS sequence"/>
</dbReference>